<feature type="domain" description="Response regulatory" evidence="3">
    <location>
        <begin position="6"/>
        <end position="122"/>
    </location>
</feature>
<dbReference type="PANTHER" id="PTHR44591">
    <property type="entry name" value="STRESS RESPONSE REGULATOR PROTEIN 1"/>
    <property type="match status" value="1"/>
</dbReference>
<evidence type="ECO:0000256" key="1">
    <source>
        <dbReference type="ARBA" id="ARBA00022553"/>
    </source>
</evidence>
<gene>
    <name evidence="4" type="ORF">AMOR_30370</name>
</gene>
<evidence type="ECO:0000313" key="4">
    <source>
        <dbReference type="EMBL" id="BDG04041.1"/>
    </source>
</evidence>
<accession>A0ABM7WX44</accession>
<name>A0ABM7WX44_9BACT</name>
<reference evidence="5" key="1">
    <citation type="journal article" date="2022" name="Int. J. Syst. Evol. Microbiol.">
        <title>Anaeromyxobacter oryzae sp. nov., Anaeromyxobacter diazotrophicus sp. nov. and Anaeromyxobacter paludicola sp. nov., isolated from paddy soils.</title>
        <authorList>
            <person name="Itoh H."/>
            <person name="Xu Z."/>
            <person name="Mise K."/>
            <person name="Masuda Y."/>
            <person name="Ushijima N."/>
            <person name="Hayakawa C."/>
            <person name="Shiratori Y."/>
            <person name="Senoo K."/>
        </authorList>
    </citation>
    <scope>NUCLEOTIDE SEQUENCE [LARGE SCALE GENOMIC DNA]</scope>
    <source>
        <strain evidence="5">Red232</strain>
    </source>
</reference>
<feature type="modified residue" description="4-aspartylphosphate" evidence="2">
    <location>
        <position position="56"/>
    </location>
</feature>
<dbReference type="Pfam" id="PF00072">
    <property type="entry name" value="Response_reg"/>
    <property type="match status" value="1"/>
</dbReference>
<proteinExistence type="predicted"/>
<sequence length="122" mass="12873">MRAPARILLVEDDLSIRETIAELLAEEGYAVTCAANGAEALDLLSSDAAPSLILLDLMMPVMDGWAFRSAQRRDPRLASIPVLVLSAGHGGDSVAVAGLGVDAFLAKPFDLDTLVSTVHRLC</sequence>
<protein>
    <recommendedName>
        <fullName evidence="3">Response regulatory domain-containing protein</fullName>
    </recommendedName>
</protein>
<dbReference type="SUPFAM" id="SSF52172">
    <property type="entry name" value="CheY-like"/>
    <property type="match status" value="1"/>
</dbReference>
<dbReference type="PROSITE" id="PS50110">
    <property type="entry name" value="RESPONSE_REGULATORY"/>
    <property type="match status" value="1"/>
</dbReference>
<dbReference type="PANTHER" id="PTHR44591:SF3">
    <property type="entry name" value="RESPONSE REGULATORY DOMAIN-CONTAINING PROTEIN"/>
    <property type="match status" value="1"/>
</dbReference>
<dbReference type="CDD" id="cd17574">
    <property type="entry name" value="REC_OmpR"/>
    <property type="match status" value="1"/>
</dbReference>
<evidence type="ECO:0000259" key="3">
    <source>
        <dbReference type="PROSITE" id="PS50110"/>
    </source>
</evidence>
<dbReference type="InterPro" id="IPR011006">
    <property type="entry name" value="CheY-like_superfamily"/>
</dbReference>
<keyword evidence="5" id="KW-1185">Reference proteome</keyword>
<organism evidence="4 5">
    <name type="scientific">Anaeromyxobacter oryzae</name>
    <dbReference type="NCBI Taxonomy" id="2918170"/>
    <lineage>
        <taxon>Bacteria</taxon>
        <taxon>Pseudomonadati</taxon>
        <taxon>Myxococcota</taxon>
        <taxon>Myxococcia</taxon>
        <taxon>Myxococcales</taxon>
        <taxon>Cystobacterineae</taxon>
        <taxon>Anaeromyxobacteraceae</taxon>
        <taxon>Anaeromyxobacter</taxon>
    </lineage>
</organism>
<keyword evidence="1 2" id="KW-0597">Phosphoprotein</keyword>
<dbReference type="Gene3D" id="3.40.50.2300">
    <property type="match status" value="1"/>
</dbReference>
<dbReference type="InterPro" id="IPR050595">
    <property type="entry name" value="Bact_response_regulator"/>
</dbReference>
<dbReference type="InterPro" id="IPR001789">
    <property type="entry name" value="Sig_transdc_resp-reg_receiver"/>
</dbReference>
<dbReference type="Proteomes" id="UP001162891">
    <property type="component" value="Chromosome"/>
</dbReference>
<dbReference type="EMBL" id="AP025591">
    <property type="protein sequence ID" value="BDG04041.1"/>
    <property type="molecule type" value="Genomic_DNA"/>
</dbReference>
<evidence type="ECO:0000256" key="2">
    <source>
        <dbReference type="PROSITE-ProRule" id="PRU00169"/>
    </source>
</evidence>
<dbReference type="SMART" id="SM00448">
    <property type="entry name" value="REC"/>
    <property type="match status" value="1"/>
</dbReference>
<dbReference type="RefSeq" id="WP_248352416.1">
    <property type="nucleotide sequence ID" value="NZ_AP025591.1"/>
</dbReference>
<evidence type="ECO:0000313" key="5">
    <source>
        <dbReference type="Proteomes" id="UP001162891"/>
    </source>
</evidence>